<comment type="catalytic activity">
    <reaction evidence="1 8">
        <text>a myo-inositol phosphate + H2O = myo-inositol + phosphate</text>
        <dbReference type="Rhea" id="RHEA:24056"/>
        <dbReference type="ChEBI" id="CHEBI:15377"/>
        <dbReference type="ChEBI" id="CHEBI:17268"/>
        <dbReference type="ChEBI" id="CHEBI:43474"/>
        <dbReference type="ChEBI" id="CHEBI:84139"/>
        <dbReference type="EC" id="3.1.3.25"/>
    </reaction>
</comment>
<dbReference type="OrthoDB" id="10254945at2759"/>
<keyword evidence="10" id="KW-1185">Reference proteome</keyword>
<evidence type="ECO:0000256" key="1">
    <source>
        <dbReference type="ARBA" id="ARBA00001033"/>
    </source>
</evidence>
<dbReference type="PRINTS" id="PR00377">
    <property type="entry name" value="IMPHPHTASES"/>
</dbReference>
<dbReference type="GO" id="GO:0006020">
    <property type="term" value="P:inositol metabolic process"/>
    <property type="evidence" value="ECO:0007669"/>
    <property type="project" value="TreeGrafter"/>
</dbReference>
<reference evidence="9 10" key="2">
    <citation type="journal article" date="2021" name="Curr. Genet.">
        <title>Genetic response to nitrogen starvation in the aggressive Eucalyptus foliar pathogen Teratosphaeria destructans.</title>
        <authorList>
            <person name="Havenga M."/>
            <person name="Wingfield B.D."/>
            <person name="Wingfield M.J."/>
            <person name="Dreyer L.L."/>
            <person name="Roets F."/>
            <person name="Aylward J."/>
        </authorList>
    </citation>
    <scope>NUCLEOTIDE SEQUENCE [LARGE SCALE GENOMIC DNA]</scope>
    <source>
        <strain evidence="9">CMW44962</strain>
    </source>
</reference>
<keyword evidence="6 7" id="KW-0460">Magnesium</keyword>
<name>A0A9W7SV37_9PEZI</name>
<dbReference type="Proteomes" id="UP001138500">
    <property type="component" value="Unassembled WGS sequence"/>
</dbReference>
<protein>
    <recommendedName>
        <fullName evidence="8">Inositol-1-monophosphatase</fullName>
        <ecNumber evidence="8">3.1.3.25</ecNumber>
    </recommendedName>
</protein>
<dbReference type="Gene3D" id="3.30.540.10">
    <property type="entry name" value="Fructose-1,6-Bisphosphatase, subunit A, domain 1"/>
    <property type="match status" value="1"/>
</dbReference>
<dbReference type="AlphaFoldDB" id="A0A9W7SV37"/>
<feature type="binding site" evidence="7">
    <location>
        <position position="89"/>
    </location>
    <ligand>
        <name>Mg(2+)</name>
        <dbReference type="ChEBI" id="CHEBI:18420"/>
        <label>1</label>
        <note>catalytic</note>
    </ligand>
</feature>
<dbReference type="GO" id="GO:0007165">
    <property type="term" value="P:signal transduction"/>
    <property type="evidence" value="ECO:0007669"/>
    <property type="project" value="TreeGrafter"/>
</dbReference>
<dbReference type="SUPFAM" id="SSF56655">
    <property type="entry name" value="Carbohydrate phosphatase"/>
    <property type="match status" value="1"/>
</dbReference>
<evidence type="ECO:0000256" key="4">
    <source>
        <dbReference type="ARBA" id="ARBA00022723"/>
    </source>
</evidence>
<dbReference type="GO" id="GO:0008934">
    <property type="term" value="F:inositol monophosphate 1-phosphatase activity"/>
    <property type="evidence" value="ECO:0007669"/>
    <property type="project" value="InterPro"/>
</dbReference>
<comment type="cofactor">
    <cofactor evidence="2 7 8">
        <name>Mg(2+)</name>
        <dbReference type="ChEBI" id="CHEBI:18420"/>
    </cofactor>
</comment>
<dbReference type="GO" id="GO:0046872">
    <property type="term" value="F:metal ion binding"/>
    <property type="evidence" value="ECO:0007669"/>
    <property type="project" value="UniProtKB-KW"/>
</dbReference>
<evidence type="ECO:0000256" key="5">
    <source>
        <dbReference type="ARBA" id="ARBA00022801"/>
    </source>
</evidence>
<dbReference type="Gene3D" id="3.40.190.80">
    <property type="match status" value="1"/>
</dbReference>
<keyword evidence="5 8" id="KW-0378">Hydrolase</keyword>
<feature type="binding site" evidence="7">
    <location>
        <position position="91"/>
    </location>
    <ligand>
        <name>Mg(2+)</name>
        <dbReference type="ChEBI" id="CHEBI:18420"/>
        <label>1</label>
        <note>catalytic</note>
    </ligand>
</feature>
<dbReference type="InterPro" id="IPR020583">
    <property type="entry name" value="Inositol_monoP_metal-BS"/>
</dbReference>
<feature type="binding site" evidence="7">
    <location>
        <position position="71"/>
    </location>
    <ligand>
        <name>Mg(2+)</name>
        <dbReference type="ChEBI" id="CHEBI:18420"/>
        <label>1</label>
        <note>catalytic</note>
    </ligand>
</feature>
<comment type="similarity">
    <text evidence="3 8">Belongs to the inositol monophosphatase superfamily.</text>
</comment>
<evidence type="ECO:0000313" key="10">
    <source>
        <dbReference type="Proteomes" id="UP001138500"/>
    </source>
</evidence>
<dbReference type="EMBL" id="RIBY02001125">
    <property type="protein sequence ID" value="KAH9832143.1"/>
    <property type="molecule type" value="Genomic_DNA"/>
</dbReference>
<dbReference type="PANTHER" id="PTHR20854">
    <property type="entry name" value="INOSITOL MONOPHOSPHATASE"/>
    <property type="match status" value="1"/>
</dbReference>
<keyword evidence="4 7" id="KW-0479">Metal-binding</keyword>
<sequence length="300" mass="33281">MSTVNLQEVHDFLVQIAYRAGDMIASATPAPAGSGIKKNSADLVTETDQAVERMVSTALRERFPDFDFMGEETYQPGDRLTDHPTFIVDPIDGTTNFFHRHPYLCVSLGLAVRQKPVVGVVYNPFTKQLYTGVRGQGSFLTDATRGYERARLPLREQPEAMKDLSHCLVAVEWGSEREGNDYEVKTGLFKRLCASKEAGGAMVHGIRSLGSAELNLCAVAEGSIDVYWESGCWAWDVCAGWVILEEAGGRMLGCHPGDWEPRVDQRRYMGVRKGEGQKAIIEEFWSCVEGKVQVGYDMIS</sequence>
<dbReference type="Pfam" id="PF00459">
    <property type="entry name" value="Inositol_P"/>
    <property type="match status" value="1"/>
</dbReference>
<evidence type="ECO:0000256" key="6">
    <source>
        <dbReference type="ARBA" id="ARBA00022842"/>
    </source>
</evidence>
<dbReference type="InterPro" id="IPR033942">
    <property type="entry name" value="IMPase"/>
</dbReference>
<dbReference type="PROSITE" id="PS00629">
    <property type="entry name" value="IMP_1"/>
    <property type="match status" value="1"/>
</dbReference>
<evidence type="ECO:0000256" key="8">
    <source>
        <dbReference type="RuleBase" id="RU364068"/>
    </source>
</evidence>
<dbReference type="InterPro" id="IPR020550">
    <property type="entry name" value="Inositol_monophosphatase_CS"/>
</dbReference>
<dbReference type="CDD" id="cd01639">
    <property type="entry name" value="IMPase"/>
    <property type="match status" value="1"/>
</dbReference>
<proteinExistence type="inferred from homology"/>
<evidence type="ECO:0000256" key="7">
    <source>
        <dbReference type="PIRSR" id="PIRSR600760-2"/>
    </source>
</evidence>
<reference evidence="9 10" key="1">
    <citation type="journal article" date="2018" name="IMA Fungus">
        <title>IMA Genome-F 10: Nine draft genome sequences of Claviceps purpurea s.lat., including C. arundinis, C. humidiphila, and C. cf. spartinae, pseudomolecules for the pitch canker pathogen Fusarium circinatum, draft genome of Davidsoniella eucalypti, Grosmannia galeiformis, Quambalaria eucalypti, and Teratosphaeria destructans.</title>
        <authorList>
            <person name="Wingfield B.D."/>
            <person name="Liu M."/>
            <person name="Nguyen H.D."/>
            <person name="Lane F.A."/>
            <person name="Morgan S.W."/>
            <person name="De Vos L."/>
            <person name="Wilken P.M."/>
            <person name="Duong T.A."/>
            <person name="Aylward J."/>
            <person name="Coetzee M.P."/>
            <person name="Dadej K."/>
            <person name="De Beer Z.W."/>
            <person name="Findlay W."/>
            <person name="Havenga M."/>
            <person name="Kolarik M."/>
            <person name="Menzies J.G."/>
            <person name="Naidoo K."/>
            <person name="Pochopski O."/>
            <person name="Shoukouhi P."/>
            <person name="Santana Q.C."/>
            <person name="Seifert K.A."/>
            <person name="Soal N."/>
            <person name="Steenkamp E.T."/>
            <person name="Tatham C.T."/>
            <person name="van der Nest M.A."/>
            <person name="Wingfield M.J."/>
        </authorList>
    </citation>
    <scope>NUCLEOTIDE SEQUENCE [LARGE SCALE GENOMIC DNA]</scope>
    <source>
        <strain evidence="9">CMW44962</strain>
    </source>
</reference>
<dbReference type="InterPro" id="IPR000760">
    <property type="entry name" value="Inositol_monophosphatase-like"/>
</dbReference>
<comment type="pathway">
    <text evidence="8">Polyol metabolism; myo-inositol biosynthesis; myo-inositol from D-glucose 6-phosphate: step 2/2.</text>
</comment>
<gene>
    <name evidence="9" type="ORF">Tdes44962_MAKER08833</name>
</gene>
<dbReference type="PROSITE" id="PS00630">
    <property type="entry name" value="IMP_2"/>
    <property type="match status" value="1"/>
</dbReference>
<dbReference type="EC" id="3.1.3.25" evidence="8"/>
<dbReference type="FunFam" id="3.40.190.80:FF:000012">
    <property type="entry name" value="Inositol-1-monophosphatase"/>
    <property type="match status" value="1"/>
</dbReference>
<comment type="caution">
    <text evidence="9">The sequence shown here is derived from an EMBL/GenBank/DDBJ whole genome shotgun (WGS) entry which is preliminary data.</text>
</comment>
<accession>A0A9W7SV37</accession>
<evidence type="ECO:0000313" key="9">
    <source>
        <dbReference type="EMBL" id="KAH9832143.1"/>
    </source>
</evidence>
<feature type="binding site" evidence="7">
    <location>
        <position position="92"/>
    </location>
    <ligand>
        <name>Mg(2+)</name>
        <dbReference type="ChEBI" id="CHEBI:18420"/>
        <label>1</label>
        <note>catalytic</note>
    </ligand>
</feature>
<evidence type="ECO:0000256" key="2">
    <source>
        <dbReference type="ARBA" id="ARBA00001946"/>
    </source>
</evidence>
<evidence type="ECO:0000256" key="3">
    <source>
        <dbReference type="ARBA" id="ARBA00009759"/>
    </source>
</evidence>
<organism evidence="9 10">
    <name type="scientific">Teratosphaeria destructans</name>
    <dbReference type="NCBI Taxonomy" id="418781"/>
    <lineage>
        <taxon>Eukaryota</taxon>
        <taxon>Fungi</taxon>
        <taxon>Dikarya</taxon>
        <taxon>Ascomycota</taxon>
        <taxon>Pezizomycotina</taxon>
        <taxon>Dothideomycetes</taxon>
        <taxon>Dothideomycetidae</taxon>
        <taxon>Mycosphaerellales</taxon>
        <taxon>Teratosphaeriaceae</taxon>
        <taxon>Teratosphaeria</taxon>
    </lineage>
</organism>
<dbReference type="PANTHER" id="PTHR20854:SF4">
    <property type="entry name" value="INOSITOL-1-MONOPHOSPHATASE-RELATED"/>
    <property type="match status" value="1"/>
</dbReference>
<dbReference type="GO" id="GO:0046854">
    <property type="term" value="P:phosphatidylinositol phosphate biosynthetic process"/>
    <property type="evidence" value="ECO:0007669"/>
    <property type="project" value="InterPro"/>
</dbReference>
<dbReference type="FunFam" id="3.30.540.10:FF:000004">
    <property type="entry name" value="Inositol-1-monophosphatase"/>
    <property type="match status" value="1"/>
</dbReference>
<feature type="binding site" evidence="7">
    <location>
        <position position="236"/>
    </location>
    <ligand>
        <name>Mg(2+)</name>
        <dbReference type="ChEBI" id="CHEBI:18420"/>
        <label>1</label>
        <note>catalytic</note>
    </ligand>
</feature>